<dbReference type="RefSeq" id="YP_010012838.1">
    <property type="nucleotide sequence ID" value="NC_053506.1"/>
</dbReference>
<proteinExistence type="predicted"/>
<sequence length="87" mass="8995">MCPVCPVWLCALAAVWLAVCALRCVRHGNDAVCVPVRPCALWLGVRMAAVCAWLCVAVRLCCVCPGRVAVGCALCGAASAVCMAAVF</sequence>
<dbReference type="GeneID" id="63209387"/>
<keyword evidence="1" id="KW-0812">Transmembrane</keyword>
<evidence type="ECO:0000256" key="1">
    <source>
        <dbReference type="SAM" id="Phobius"/>
    </source>
</evidence>
<keyword evidence="3" id="KW-1185">Reference proteome</keyword>
<dbReference type="Proteomes" id="UP000516064">
    <property type="component" value="Segment"/>
</dbReference>
<organism evidence="2 3">
    <name type="scientific">Mycobacterium phage CELFI</name>
    <dbReference type="NCBI Taxonomy" id="2769359"/>
    <lineage>
        <taxon>Viruses</taxon>
        <taxon>Duplodnaviria</taxon>
        <taxon>Heunggongvirae</taxon>
        <taxon>Uroviricota</taxon>
        <taxon>Caudoviricetes</taxon>
        <taxon>Vilmaviridae</taxon>
        <taxon>Lclasvirinae</taxon>
        <taxon>Faithunavirus</taxon>
        <taxon>Faithunavirus CELFI</taxon>
    </lineage>
</organism>
<evidence type="ECO:0000313" key="2">
    <source>
        <dbReference type="EMBL" id="QNO01150.1"/>
    </source>
</evidence>
<dbReference type="KEGG" id="vg:63209387"/>
<keyword evidence="1" id="KW-1133">Transmembrane helix</keyword>
<protein>
    <submittedName>
        <fullName evidence="2">Uncharacterized protein</fullName>
    </submittedName>
</protein>
<evidence type="ECO:0000313" key="3">
    <source>
        <dbReference type="Proteomes" id="UP000516064"/>
    </source>
</evidence>
<feature type="transmembrane region" description="Helical" evidence="1">
    <location>
        <begin position="68"/>
        <end position="86"/>
    </location>
</feature>
<accession>A0A7G9V4E4</accession>
<feature type="transmembrane region" description="Helical" evidence="1">
    <location>
        <begin position="40"/>
        <end position="61"/>
    </location>
</feature>
<keyword evidence="1" id="KW-0472">Membrane</keyword>
<reference evidence="2 3" key="1">
    <citation type="submission" date="2020-07" db="EMBL/GenBank/DDBJ databases">
        <title>Tightening bonds in Latin-America through phage discovery.</title>
        <authorList>
            <person name="Payaslian F.P."/>
            <person name="Gradaschi V."/>
            <person name="Rondon Salazar L."/>
            <person name="Dieterle M.E."/>
            <person name="Urdaniz E."/>
            <person name="Di Paola M."/>
            <person name="Pena Carcamo J."/>
            <person name="Zon F."/>
            <person name="Allievi M.C."/>
            <person name="Sosa E."/>
            <person name="Fernandez Do Porto D."/>
            <person name="Loessner M.J."/>
            <person name="Sanchez Rivas C."/>
            <person name="Raya R."/>
            <person name="Reyes A."/>
            <person name="Piuri M."/>
        </authorList>
    </citation>
    <scope>NUCLEOTIDE SEQUENCE [LARGE SCALE GENOMIC DNA]</scope>
</reference>
<dbReference type="EMBL" id="MT758688">
    <property type="protein sequence ID" value="QNO01150.1"/>
    <property type="molecule type" value="Genomic_DNA"/>
</dbReference>
<name>A0A7G9V4E4_9CAUD</name>